<evidence type="ECO:0000313" key="6">
    <source>
        <dbReference type="EMBL" id="CAD8245643.1"/>
    </source>
</evidence>
<evidence type="ECO:0008006" key="7">
    <source>
        <dbReference type="Google" id="ProtNLM"/>
    </source>
</evidence>
<keyword evidence="2 4" id="KW-0689">Ribosomal protein</keyword>
<dbReference type="NCBIfam" id="TIGR00059">
    <property type="entry name" value="L17"/>
    <property type="match status" value="1"/>
</dbReference>
<dbReference type="GO" id="GO:0006412">
    <property type="term" value="P:translation"/>
    <property type="evidence" value="ECO:0007669"/>
    <property type="project" value="InterPro"/>
</dbReference>
<comment type="similarity">
    <text evidence="1 4">Belongs to the bacterial ribosomal protein bL17 family.</text>
</comment>
<keyword evidence="3 4" id="KW-0687">Ribonucleoprotein</keyword>
<evidence type="ECO:0000256" key="3">
    <source>
        <dbReference type="ARBA" id="ARBA00023274"/>
    </source>
</evidence>
<dbReference type="HAMAP" id="MF_01368">
    <property type="entry name" value="Ribosomal_bL17"/>
    <property type="match status" value="1"/>
</dbReference>
<dbReference type="PANTHER" id="PTHR14413">
    <property type="entry name" value="RIBOSOMAL PROTEIN L17"/>
    <property type="match status" value="1"/>
</dbReference>
<dbReference type="Pfam" id="PF01196">
    <property type="entry name" value="Ribosomal_L17"/>
    <property type="match status" value="1"/>
</dbReference>
<feature type="compositionally biased region" description="Basic residues" evidence="5">
    <location>
        <begin position="163"/>
        <end position="175"/>
    </location>
</feature>
<dbReference type="Gene3D" id="3.90.1030.10">
    <property type="entry name" value="Ribosomal protein L17"/>
    <property type="match status" value="1"/>
</dbReference>
<dbReference type="InterPro" id="IPR000456">
    <property type="entry name" value="Ribosomal_bL17"/>
</dbReference>
<sequence length="198" mass="21774">MVKRVGIGTTAKHARSMLRSMVDDLVRHERIETTVPRAKDLRKLADKVISMGKMEDAYEGRRRALAVLRTPDSLDKLFNELAPRYAARQGGYTRVMRSRMREGDGAPMAFVEFVDRPGELRAARPPKGADSGAGFAASPLADAVHAAVDGTEWRGGMPTKHGQGVHHVRWRRLGTRGKGPPKPQQPTRAAEGTDDQAE</sequence>
<accession>A0A7R9Y570</accession>
<feature type="region of interest" description="Disordered" evidence="5">
    <location>
        <begin position="154"/>
        <end position="198"/>
    </location>
</feature>
<protein>
    <recommendedName>
        <fullName evidence="7">50S ribosomal protein L17</fullName>
    </recommendedName>
</protein>
<dbReference type="InterPro" id="IPR036373">
    <property type="entry name" value="Ribosomal_bL17_sf"/>
</dbReference>
<dbReference type="EMBL" id="HBDZ01012067">
    <property type="protein sequence ID" value="CAD8245643.1"/>
    <property type="molecule type" value="Transcribed_RNA"/>
</dbReference>
<name>A0A7R9Y570_9VIRI</name>
<proteinExistence type="inferred from homology"/>
<evidence type="ECO:0000256" key="2">
    <source>
        <dbReference type="ARBA" id="ARBA00022980"/>
    </source>
</evidence>
<evidence type="ECO:0000256" key="1">
    <source>
        <dbReference type="ARBA" id="ARBA00008777"/>
    </source>
</evidence>
<gene>
    <name evidence="6" type="ORF">PCOL08062_LOCUS9259</name>
</gene>
<dbReference type="GO" id="GO:0022625">
    <property type="term" value="C:cytosolic large ribosomal subunit"/>
    <property type="evidence" value="ECO:0007669"/>
    <property type="project" value="TreeGrafter"/>
</dbReference>
<dbReference type="AlphaFoldDB" id="A0A7R9Y570"/>
<dbReference type="PANTHER" id="PTHR14413:SF16">
    <property type="entry name" value="LARGE RIBOSOMAL SUBUNIT PROTEIN BL17M"/>
    <property type="match status" value="1"/>
</dbReference>
<evidence type="ECO:0000256" key="5">
    <source>
        <dbReference type="SAM" id="MobiDB-lite"/>
    </source>
</evidence>
<dbReference type="GO" id="GO:0003735">
    <property type="term" value="F:structural constituent of ribosome"/>
    <property type="evidence" value="ECO:0007669"/>
    <property type="project" value="InterPro"/>
</dbReference>
<dbReference type="SUPFAM" id="SSF64263">
    <property type="entry name" value="Prokaryotic ribosomal protein L17"/>
    <property type="match status" value="1"/>
</dbReference>
<organism evidence="6">
    <name type="scientific">Prasinoderma coloniale</name>
    <dbReference type="NCBI Taxonomy" id="156133"/>
    <lineage>
        <taxon>Eukaryota</taxon>
        <taxon>Viridiplantae</taxon>
        <taxon>Prasinodermophyta</taxon>
        <taxon>Prasinodermophyceae</taxon>
        <taxon>Prasinodermales</taxon>
        <taxon>Prasinodermaceae</taxon>
        <taxon>Prasinoderma</taxon>
    </lineage>
</organism>
<reference evidence="6" key="1">
    <citation type="submission" date="2021-01" db="EMBL/GenBank/DDBJ databases">
        <authorList>
            <person name="Corre E."/>
            <person name="Pelletier E."/>
            <person name="Niang G."/>
            <person name="Scheremetjew M."/>
            <person name="Finn R."/>
            <person name="Kale V."/>
            <person name="Holt S."/>
            <person name="Cochrane G."/>
            <person name="Meng A."/>
            <person name="Brown T."/>
            <person name="Cohen L."/>
        </authorList>
    </citation>
    <scope>NUCLEOTIDE SEQUENCE</scope>
    <source>
        <strain evidence="6">CCMP1413</strain>
    </source>
</reference>
<evidence type="ECO:0000256" key="4">
    <source>
        <dbReference type="RuleBase" id="RU000660"/>
    </source>
</evidence>